<dbReference type="EMBL" id="HG793133">
    <property type="protein sequence ID" value="CDK30248.1"/>
    <property type="molecule type" value="Genomic_DNA"/>
</dbReference>
<organism evidence="1 2">
    <name type="scientific">Candidatus Babela massiliensis</name>
    <dbReference type="NCBI Taxonomy" id="673862"/>
    <lineage>
        <taxon>Bacteria</taxon>
        <taxon>Candidatus Babelota</taxon>
        <taxon>Candidatus Babeliae</taxon>
        <taxon>Candidatus Babeliales</taxon>
        <taxon>Candidatus Babeliaceae</taxon>
        <taxon>Candidatus Babela</taxon>
    </lineage>
</organism>
<name>V6DH35_9BACT</name>
<accession>V6DH35</accession>
<reference evidence="1 2" key="1">
    <citation type="journal article" date="2015" name="Biol. Direct">
        <title>Babela massiliensis, a representative of a widespread bacterial phylum with unusual adaptations to parasitism in amoebae.</title>
        <authorList>
            <person name="Pagnier I."/>
            <person name="Yutin N."/>
            <person name="Croce O."/>
            <person name="Makarova K.S."/>
            <person name="Wolf Y.I."/>
            <person name="Benamar S."/>
            <person name="Raoult D."/>
            <person name="Koonin E.V."/>
            <person name="La Scola B."/>
        </authorList>
    </citation>
    <scope>NUCLEOTIDE SEQUENCE [LARGE SCALE GENOMIC DNA]</scope>
    <source>
        <strain evidence="2">BABL1</strain>
    </source>
</reference>
<dbReference type="Proteomes" id="UP000018769">
    <property type="component" value="Chromosome I"/>
</dbReference>
<proteinExistence type="predicted"/>
<dbReference type="AlphaFoldDB" id="V6DH35"/>
<evidence type="ECO:0000313" key="1">
    <source>
        <dbReference type="EMBL" id="CDK30248.1"/>
    </source>
</evidence>
<dbReference type="STRING" id="673862.BABL1_gene_942a"/>
<keyword evidence="2" id="KW-1185">Reference proteome</keyword>
<protein>
    <submittedName>
        <fullName evidence="1">Uncharacterized protein</fullName>
    </submittedName>
</protein>
<dbReference type="KEGG" id="dpb:BABL1_gene_942a"/>
<gene>
    <name evidence="1" type="ORF">BABL1_gene_942a</name>
</gene>
<dbReference type="HOGENOM" id="CLU_1666166_0_0_7"/>
<sequence length="158" mass="18593">MFKRNCLFYLVIFYSFIISSKNNYCNLTSKSMKIWDKIDLVRAIYTTQEQKEEFVNVLFKEIKSLRHDYLKSISDISYNNDKTELINLIESIFKNFNEVFGNINTKKFTLSCDILREVLFLLKAPVDIKSEISSDHISGKDSFTGDGVIIKNRYKRIK</sequence>
<evidence type="ECO:0000313" key="2">
    <source>
        <dbReference type="Proteomes" id="UP000018769"/>
    </source>
</evidence>